<gene>
    <name evidence="3" type="ORF">CLEP1334_LOCUS17960</name>
</gene>
<feature type="region of interest" description="Disordered" evidence="1">
    <location>
        <begin position="1"/>
        <end position="70"/>
    </location>
</feature>
<accession>A0A7S0NZ77</accession>
<name>A0A7S0NZ77_9EUKA</name>
<proteinExistence type="predicted"/>
<evidence type="ECO:0000259" key="2">
    <source>
        <dbReference type="Pfam" id="PF19026"/>
    </source>
</evidence>
<evidence type="ECO:0000256" key="1">
    <source>
        <dbReference type="SAM" id="MobiDB-lite"/>
    </source>
</evidence>
<dbReference type="Gene3D" id="1.10.8.10">
    <property type="entry name" value="DNA helicase RuvA subunit, C-terminal domain"/>
    <property type="match status" value="1"/>
</dbReference>
<dbReference type="CDD" id="cd14361">
    <property type="entry name" value="UBA_HYPK"/>
    <property type="match status" value="1"/>
</dbReference>
<dbReference type="EMBL" id="HBER01035435">
    <property type="protein sequence ID" value="CAD8542673.1"/>
    <property type="molecule type" value="Transcribed_RNA"/>
</dbReference>
<protein>
    <recommendedName>
        <fullName evidence="2">Nascent polypeptide-associated complex subunit alpha-like UBA domain-containing protein</fullName>
    </recommendedName>
</protein>
<feature type="compositionally biased region" description="Low complexity" evidence="1">
    <location>
        <begin position="10"/>
        <end position="31"/>
    </location>
</feature>
<dbReference type="InterPro" id="IPR052617">
    <property type="entry name" value="Huntingtin-int_K"/>
</dbReference>
<feature type="domain" description="Nascent polypeptide-associated complex subunit alpha-like UBA" evidence="2">
    <location>
        <begin position="113"/>
        <end position="153"/>
    </location>
</feature>
<dbReference type="GO" id="GO:0050821">
    <property type="term" value="P:protein stabilization"/>
    <property type="evidence" value="ECO:0007669"/>
    <property type="project" value="TreeGrafter"/>
</dbReference>
<dbReference type="PANTHER" id="PTHR31184">
    <property type="entry name" value="HUNTINGTIN-INTERACTING PROTEIN K FAMILY MEMBER"/>
    <property type="match status" value="1"/>
</dbReference>
<evidence type="ECO:0000313" key="3">
    <source>
        <dbReference type="EMBL" id="CAD8542673.1"/>
    </source>
</evidence>
<organism evidence="3">
    <name type="scientific">Calcidiscus leptoporus</name>
    <dbReference type="NCBI Taxonomy" id="127549"/>
    <lineage>
        <taxon>Eukaryota</taxon>
        <taxon>Haptista</taxon>
        <taxon>Haptophyta</taxon>
        <taxon>Prymnesiophyceae</taxon>
        <taxon>Coccolithales</taxon>
        <taxon>Calcidiscaceae</taxon>
        <taxon>Calcidiscus</taxon>
    </lineage>
</organism>
<reference evidence="3" key="1">
    <citation type="submission" date="2021-01" db="EMBL/GenBank/DDBJ databases">
        <authorList>
            <person name="Corre E."/>
            <person name="Pelletier E."/>
            <person name="Niang G."/>
            <person name="Scheremetjew M."/>
            <person name="Finn R."/>
            <person name="Kale V."/>
            <person name="Holt S."/>
            <person name="Cochrane G."/>
            <person name="Meng A."/>
            <person name="Brown T."/>
            <person name="Cohen L."/>
        </authorList>
    </citation>
    <scope>NUCLEOTIDE SEQUENCE</scope>
    <source>
        <strain evidence="3">RCC1130</strain>
    </source>
</reference>
<dbReference type="InterPro" id="IPR038922">
    <property type="entry name" value="HYPK_UBA"/>
</dbReference>
<dbReference type="PANTHER" id="PTHR31184:SF2">
    <property type="entry name" value="HUNTINGTIN-INTERACTING PROTEIN K"/>
    <property type="match status" value="1"/>
</dbReference>
<sequence>MPKKKKGVPAVASGTADAKDAATASTLGAEAAAHEPKDSDVLANGDEGDEGDEAEQSKGNRREGADISRVTDYVEQKELDSTKASQAVAAIVGDTDKRDRKAELQREHELAAVEIRQEDVALICSEMELDKEVAERKLREHKGSIVQTLNTLVNV</sequence>
<dbReference type="InterPro" id="IPR044034">
    <property type="entry name" value="NAC-like_UBA"/>
</dbReference>
<feature type="compositionally biased region" description="Basic and acidic residues" evidence="1">
    <location>
        <begin position="55"/>
        <end position="66"/>
    </location>
</feature>
<dbReference type="Pfam" id="PF19026">
    <property type="entry name" value="UBA_HYPK"/>
    <property type="match status" value="1"/>
</dbReference>
<dbReference type="AlphaFoldDB" id="A0A7S0NZ77"/>